<gene>
    <name evidence="1" type="ORF">METZ01_LOCUS151299</name>
</gene>
<reference evidence="1" key="1">
    <citation type="submission" date="2018-05" db="EMBL/GenBank/DDBJ databases">
        <authorList>
            <person name="Lanie J.A."/>
            <person name="Ng W.-L."/>
            <person name="Kazmierczak K.M."/>
            <person name="Andrzejewski T.M."/>
            <person name="Davidsen T.M."/>
            <person name="Wayne K.J."/>
            <person name="Tettelin H."/>
            <person name="Glass J.I."/>
            <person name="Rusch D."/>
            <person name="Podicherti R."/>
            <person name="Tsui H.-C.T."/>
            <person name="Winkler M.E."/>
        </authorList>
    </citation>
    <scope>NUCLEOTIDE SEQUENCE</scope>
</reference>
<sequence>MNFLSNILCPEIFKILRGTVLPLCSREFYYRHNFKLWVTNGEPNSA</sequence>
<name>A0A382AA90_9ZZZZ</name>
<proteinExistence type="predicted"/>
<organism evidence="1">
    <name type="scientific">marine metagenome</name>
    <dbReference type="NCBI Taxonomy" id="408172"/>
    <lineage>
        <taxon>unclassified sequences</taxon>
        <taxon>metagenomes</taxon>
        <taxon>ecological metagenomes</taxon>
    </lineage>
</organism>
<accession>A0A382AA90</accession>
<evidence type="ECO:0000313" key="1">
    <source>
        <dbReference type="EMBL" id="SVA98445.1"/>
    </source>
</evidence>
<dbReference type="AlphaFoldDB" id="A0A382AA90"/>
<protein>
    <submittedName>
        <fullName evidence="1">Uncharacterized protein</fullName>
    </submittedName>
</protein>
<dbReference type="EMBL" id="UINC01024567">
    <property type="protein sequence ID" value="SVA98445.1"/>
    <property type="molecule type" value="Genomic_DNA"/>
</dbReference>